<feature type="compositionally biased region" description="Basic and acidic residues" evidence="1">
    <location>
        <begin position="46"/>
        <end position="65"/>
    </location>
</feature>
<proteinExistence type="predicted"/>
<evidence type="ECO:0000256" key="1">
    <source>
        <dbReference type="SAM" id="MobiDB-lite"/>
    </source>
</evidence>
<protein>
    <submittedName>
        <fullName evidence="2">Uncharacterized protein</fullName>
    </submittedName>
</protein>
<dbReference type="AlphaFoldDB" id="A0A2H3C9B8"/>
<reference evidence="3" key="1">
    <citation type="journal article" date="2017" name="Nat. Ecol. Evol.">
        <title>Genome expansion and lineage-specific genetic innovations in the forest pathogenic fungi Armillaria.</title>
        <authorList>
            <person name="Sipos G."/>
            <person name="Prasanna A.N."/>
            <person name="Walter M.C."/>
            <person name="O'Connor E."/>
            <person name="Balint B."/>
            <person name="Krizsan K."/>
            <person name="Kiss B."/>
            <person name="Hess J."/>
            <person name="Varga T."/>
            <person name="Slot J."/>
            <person name="Riley R."/>
            <person name="Boka B."/>
            <person name="Rigling D."/>
            <person name="Barry K."/>
            <person name="Lee J."/>
            <person name="Mihaltcheva S."/>
            <person name="LaButti K."/>
            <person name="Lipzen A."/>
            <person name="Waldron R."/>
            <person name="Moloney N.M."/>
            <person name="Sperisen C."/>
            <person name="Kredics L."/>
            <person name="Vagvoelgyi C."/>
            <person name="Patrignani A."/>
            <person name="Fitzpatrick D."/>
            <person name="Nagy I."/>
            <person name="Doyle S."/>
            <person name="Anderson J.B."/>
            <person name="Grigoriev I.V."/>
            <person name="Gueldener U."/>
            <person name="Muensterkoetter M."/>
            <person name="Nagy L.G."/>
        </authorList>
    </citation>
    <scope>NUCLEOTIDE SEQUENCE [LARGE SCALE GENOMIC DNA]</scope>
    <source>
        <strain evidence="3">28-4</strain>
    </source>
</reference>
<keyword evidence="3" id="KW-1185">Reference proteome</keyword>
<gene>
    <name evidence="2" type="ORF">ARMSODRAFT_950962</name>
</gene>
<evidence type="ECO:0000313" key="3">
    <source>
        <dbReference type="Proteomes" id="UP000218334"/>
    </source>
</evidence>
<sequence>MTIHLNPSLKLFACAALSGNTNTALGTHVDGSDRLESKFNDSAEVVRLDSDRTESERTELDRGESDTTVDDAEDV</sequence>
<accession>A0A2H3C9B8</accession>
<name>A0A2H3C9B8_9AGAR</name>
<dbReference type="EMBL" id="KZ293418">
    <property type="protein sequence ID" value="PBK74908.1"/>
    <property type="molecule type" value="Genomic_DNA"/>
</dbReference>
<feature type="region of interest" description="Disordered" evidence="1">
    <location>
        <begin position="46"/>
        <end position="75"/>
    </location>
</feature>
<dbReference type="Proteomes" id="UP000218334">
    <property type="component" value="Unassembled WGS sequence"/>
</dbReference>
<evidence type="ECO:0000313" key="2">
    <source>
        <dbReference type="EMBL" id="PBK74908.1"/>
    </source>
</evidence>
<organism evidence="2 3">
    <name type="scientific">Armillaria solidipes</name>
    <dbReference type="NCBI Taxonomy" id="1076256"/>
    <lineage>
        <taxon>Eukaryota</taxon>
        <taxon>Fungi</taxon>
        <taxon>Dikarya</taxon>
        <taxon>Basidiomycota</taxon>
        <taxon>Agaricomycotina</taxon>
        <taxon>Agaricomycetes</taxon>
        <taxon>Agaricomycetidae</taxon>
        <taxon>Agaricales</taxon>
        <taxon>Marasmiineae</taxon>
        <taxon>Physalacriaceae</taxon>
        <taxon>Armillaria</taxon>
    </lineage>
</organism>